<dbReference type="EnsemblBacteria" id="BAD85396">
    <property type="protein sequence ID" value="BAD85396"/>
    <property type="gene ID" value="TK1207"/>
</dbReference>
<reference evidence="1 2" key="1">
    <citation type="journal article" date="2005" name="Genome Res.">
        <title>Complete genome sequence of the hyperthermophilic archaeon Thermococcus kodakaraensis KOD1 and comparison with Pyrococcus genomes.</title>
        <authorList>
            <person name="Fukui T."/>
            <person name="Atomi H."/>
            <person name="Kanai T."/>
            <person name="Matsumi R."/>
            <person name="Fujiwara S."/>
            <person name="Imanaka T."/>
        </authorList>
    </citation>
    <scope>NUCLEOTIDE SEQUENCE [LARGE SCALE GENOMIC DNA]</scope>
    <source>
        <strain evidence="2">ATCC BAA-918 / JCM 12380 / KOD1</strain>
    </source>
</reference>
<dbReference type="HOGENOM" id="CLU_1648389_0_0_2"/>
<name>Q5JGH0_THEKO</name>
<dbReference type="Proteomes" id="UP000000536">
    <property type="component" value="Chromosome"/>
</dbReference>
<evidence type="ECO:0000313" key="1">
    <source>
        <dbReference type="EMBL" id="BAD85396.1"/>
    </source>
</evidence>
<evidence type="ECO:0000313" key="2">
    <source>
        <dbReference type="Proteomes" id="UP000000536"/>
    </source>
</evidence>
<organism evidence="1 2">
    <name type="scientific">Thermococcus kodakarensis (strain ATCC BAA-918 / JCM 12380 / KOD1)</name>
    <name type="common">Pyrococcus kodakaraensis (strain KOD1)</name>
    <dbReference type="NCBI Taxonomy" id="69014"/>
    <lineage>
        <taxon>Archaea</taxon>
        <taxon>Methanobacteriati</taxon>
        <taxon>Methanobacteriota</taxon>
        <taxon>Thermococci</taxon>
        <taxon>Thermococcales</taxon>
        <taxon>Thermococcaceae</taxon>
        <taxon>Thermococcus</taxon>
    </lineage>
</organism>
<protein>
    <recommendedName>
        <fullName evidence="3">HEAT repeat domain-containing protein</fullName>
    </recommendedName>
</protein>
<dbReference type="OrthoDB" id="103602at2157"/>
<dbReference type="GeneID" id="78447723"/>
<dbReference type="EMBL" id="AP006878">
    <property type="protein sequence ID" value="BAD85396.1"/>
    <property type="molecule type" value="Genomic_DNA"/>
</dbReference>
<evidence type="ECO:0008006" key="3">
    <source>
        <dbReference type="Google" id="ProtNLM"/>
    </source>
</evidence>
<dbReference type="RefSeq" id="WP_011250158.1">
    <property type="nucleotide sequence ID" value="NC_006624.1"/>
</dbReference>
<keyword evidence="2" id="KW-1185">Reference proteome</keyword>
<proteinExistence type="predicted"/>
<dbReference type="PhylomeDB" id="Q5JGH0"/>
<gene>
    <name evidence="1" type="ordered locus">TK1207</name>
</gene>
<dbReference type="eggNOG" id="arCOG03827">
    <property type="taxonomic scope" value="Archaea"/>
</dbReference>
<dbReference type="AlphaFoldDB" id="Q5JGH0"/>
<dbReference type="KEGG" id="tko:TK1207"/>
<sequence>MQEWYRSRALYDGVMKLVKSHRFDEALELVEKIPDNKVKSMALNQIVVELVKAGEDYSKALTRAIEAAMNVTGQNESTKTLMGLAFDLLELGMVDDALKIAEYISDLSNRAKVEAEVALKLAEKGEVAQAMEIIENILDEDVKTWATSRLANKL</sequence>
<dbReference type="InParanoid" id="Q5JGH0"/>
<dbReference type="Gene3D" id="1.25.40.10">
    <property type="entry name" value="Tetratricopeptide repeat domain"/>
    <property type="match status" value="2"/>
</dbReference>
<dbReference type="PATRIC" id="fig|69014.16.peg.1182"/>
<dbReference type="STRING" id="69014.TK1207"/>
<dbReference type="InterPro" id="IPR011990">
    <property type="entry name" value="TPR-like_helical_dom_sf"/>
</dbReference>
<accession>Q5JGH0</accession>
<dbReference type="SUPFAM" id="SSF48452">
    <property type="entry name" value="TPR-like"/>
    <property type="match status" value="1"/>
</dbReference>